<comment type="caution">
    <text evidence="2">The sequence shown here is derived from an EMBL/GenBank/DDBJ whole genome shotgun (WGS) entry which is preliminary data.</text>
</comment>
<reference evidence="2" key="1">
    <citation type="submission" date="2020-08" db="EMBL/GenBank/DDBJ databases">
        <title>Multicomponent nature underlies the extraordinary mechanical properties of spider dragline silk.</title>
        <authorList>
            <person name="Kono N."/>
            <person name="Nakamura H."/>
            <person name="Mori M."/>
            <person name="Yoshida Y."/>
            <person name="Ohtoshi R."/>
            <person name="Malay A.D."/>
            <person name="Moran D.A.P."/>
            <person name="Tomita M."/>
            <person name="Numata K."/>
            <person name="Arakawa K."/>
        </authorList>
    </citation>
    <scope>NUCLEOTIDE SEQUENCE</scope>
</reference>
<organism evidence="2 3">
    <name type="scientific">Nephila pilipes</name>
    <name type="common">Giant wood spider</name>
    <name type="synonym">Nephila maculata</name>
    <dbReference type="NCBI Taxonomy" id="299642"/>
    <lineage>
        <taxon>Eukaryota</taxon>
        <taxon>Metazoa</taxon>
        <taxon>Ecdysozoa</taxon>
        <taxon>Arthropoda</taxon>
        <taxon>Chelicerata</taxon>
        <taxon>Arachnida</taxon>
        <taxon>Araneae</taxon>
        <taxon>Araneomorphae</taxon>
        <taxon>Entelegynae</taxon>
        <taxon>Araneoidea</taxon>
        <taxon>Nephilidae</taxon>
        <taxon>Nephila</taxon>
    </lineage>
</organism>
<keyword evidence="3" id="KW-1185">Reference proteome</keyword>
<dbReference type="AlphaFoldDB" id="A0A8X6QRE9"/>
<sequence length="145" mass="16716">MHRSEESDMEPLDLSMKNKRSEPNTTACISEDARSCAERLTENSEEQKRFSMTYDGKGISEKNALDSFNYCSQTYTSSGIFPEYLYRCIPHEYKTEDKQSNYHSTVGNGKRQKISHICKTSDIDIAEIQKRKKMTGGKDQKFLCE</sequence>
<evidence type="ECO:0000313" key="3">
    <source>
        <dbReference type="Proteomes" id="UP000887013"/>
    </source>
</evidence>
<protein>
    <submittedName>
        <fullName evidence="2">Uncharacterized protein</fullName>
    </submittedName>
</protein>
<evidence type="ECO:0000313" key="2">
    <source>
        <dbReference type="EMBL" id="GFU39186.1"/>
    </source>
</evidence>
<accession>A0A8X6QRE9</accession>
<dbReference type="EMBL" id="BMAW01084535">
    <property type="protein sequence ID" value="GFU39186.1"/>
    <property type="molecule type" value="Genomic_DNA"/>
</dbReference>
<proteinExistence type="predicted"/>
<gene>
    <name evidence="2" type="ORF">NPIL_260311</name>
</gene>
<dbReference type="Proteomes" id="UP000887013">
    <property type="component" value="Unassembled WGS sequence"/>
</dbReference>
<name>A0A8X6QRE9_NEPPI</name>
<feature type="region of interest" description="Disordered" evidence="1">
    <location>
        <begin position="1"/>
        <end position="28"/>
    </location>
</feature>
<evidence type="ECO:0000256" key="1">
    <source>
        <dbReference type="SAM" id="MobiDB-lite"/>
    </source>
</evidence>